<gene>
    <name evidence="1" type="ORF">RPERSI_LOCUS9677</name>
</gene>
<protein>
    <submittedName>
        <fullName evidence="1">862_t:CDS:1</fullName>
    </submittedName>
</protein>
<feature type="non-terminal residue" evidence="1">
    <location>
        <position position="1"/>
    </location>
</feature>
<dbReference type="Proteomes" id="UP000789920">
    <property type="component" value="Unassembled WGS sequence"/>
</dbReference>
<organism evidence="1 2">
    <name type="scientific">Racocetra persica</name>
    <dbReference type="NCBI Taxonomy" id="160502"/>
    <lineage>
        <taxon>Eukaryota</taxon>
        <taxon>Fungi</taxon>
        <taxon>Fungi incertae sedis</taxon>
        <taxon>Mucoromycota</taxon>
        <taxon>Glomeromycotina</taxon>
        <taxon>Glomeromycetes</taxon>
        <taxon>Diversisporales</taxon>
        <taxon>Gigasporaceae</taxon>
        <taxon>Racocetra</taxon>
    </lineage>
</organism>
<comment type="caution">
    <text evidence="1">The sequence shown here is derived from an EMBL/GenBank/DDBJ whole genome shotgun (WGS) entry which is preliminary data.</text>
</comment>
<evidence type="ECO:0000313" key="2">
    <source>
        <dbReference type="Proteomes" id="UP000789920"/>
    </source>
</evidence>
<keyword evidence="2" id="KW-1185">Reference proteome</keyword>
<proteinExistence type="predicted"/>
<evidence type="ECO:0000313" key="1">
    <source>
        <dbReference type="EMBL" id="CAG8693762.1"/>
    </source>
</evidence>
<dbReference type="EMBL" id="CAJVQC010018483">
    <property type="protein sequence ID" value="CAG8693762.1"/>
    <property type="molecule type" value="Genomic_DNA"/>
</dbReference>
<name>A0ACA9P5W1_9GLOM</name>
<accession>A0ACA9P5W1</accession>
<reference evidence="1" key="1">
    <citation type="submission" date="2021-06" db="EMBL/GenBank/DDBJ databases">
        <authorList>
            <person name="Kallberg Y."/>
            <person name="Tangrot J."/>
            <person name="Rosling A."/>
        </authorList>
    </citation>
    <scope>NUCLEOTIDE SEQUENCE</scope>
    <source>
        <strain evidence="1">MA461A</strain>
    </source>
</reference>
<sequence>KAKQKHIEEIIKKESTNTKGRVQGTTTHIAKENIKQITKPTLYVDQEQGKNDVHDTKCSNSTQEYSWYQNYIAEPDCTPYYETHSKT</sequence>